<gene>
    <name evidence="3" type="ORF">ASUL_06298</name>
</gene>
<sequence>MLFDLTPKEDRRDFFDREREIESVKSLSSPITLVLGLRRTGKSSVLRIALNELGVPSVYVDLRKFEDRAYIPYKDFLLEVEKEVRKLTKRFPSLFDFLRGIKGVNVAGNGITFNWGKKDRLNFGDLLEALNDWAEERVVVAFDEAQDLINLRGADLLNPLAYAFDNLRKVKMVMSGSEMRLLYRFLGVDNPKSPLFGRAMNEVELKPFTREESVEFLRRGFEEAKVEFREHERAYEELGGIPGWLTYFGYYHANTRDFDESVRRTIRRAKELVLEEFENFLSKRPIARGRYLAIMRKVAEGCSRWSEIKRALELHEGREINDSEVYNYINSLMESSWIAKDEEKEVYCPAEKLIARAFKD</sequence>
<dbReference type="AlphaFoldDB" id="W7L642"/>
<keyword evidence="4" id="KW-1185">Reference proteome</keyword>
<dbReference type="Proteomes" id="UP000054284">
    <property type="component" value="Unassembled WGS sequence"/>
</dbReference>
<dbReference type="SUPFAM" id="SSF46785">
    <property type="entry name" value="Winged helix' DNA-binding domain"/>
    <property type="match status" value="1"/>
</dbReference>
<dbReference type="InterPro" id="IPR036390">
    <property type="entry name" value="WH_DNA-bd_sf"/>
</dbReference>
<dbReference type="EMBL" id="ASRH01000005">
    <property type="protein sequence ID" value="EWG07109.1"/>
    <property type="molecule type" value="Genomic_DNA"/>
</dbReference>
<organism evidence="3 4">
    <name type="scientific">Candidatus Aramenus sulfurataquae</name>
    <dbReference type="NCBI Taxonomy" id="1326980"/>
    <lineage>
        <taxon>Archaea</taxon>
        <taxon>Thermoproteota</taxon>
        <taxon>Thermoprotei</taxon>
        <taxon>Sulfolobales</taxon>
        <taxon>Sulfolobaceae</taxon>
        <taxon>Candidatus Aramenus</taxon>
    </lineage>
</organism>
<comment type="caution">
    <text evidence="3">The sequence shown here is derived from an EMBL/GenBank/DDBJ whole genome shotgun (WGS) entry which is preliminary data.</text>
</comment>
<protein>
    <submittedName>
        <fullName evidence="3">Uncharacterized protein</fullName>
    </submittedName>
</protein>
<dbReference type="Gene3D" id="1.10.8.60">
    <property type="match status" value="1"/>
</dbReference>
<dbReference type="Pfam" id="PF21100">
    <property type="entry name" value="WHD_MCM"/>
    <property type="match status" value="1"/>
</dbReference>
<dbReference type="Gene3D" id="1.10.10.10">
    <property type="entry name" value="Winged helix-like DNA-binding domain superfamily/Winged helix DNA-binding domain"/>
    <property type="match status" value="1"/>
</dbReference>
<dbReference type="PANTHER" id="PTHR34301">
    <property type="entry name" value="DNA-BINDING PROTEIN-RELATED"/>
    <property type="match status" value="1"/>
</dbReference>
<dbReference type="InterPro" id="IPR027417">
    <property type="entry name" value="P-loop_NTPase"/>
</dbReference>
<evidence type="ECO:0000259" key="1">
    <source>
        <dbReference type="Pfam" id="PF01637"/>
    </source>
</evidence>
<dbReference type="InterPro" id="IPR011579">
    <property type="entry name" value="ATPase_dom"/>
</dbReference>
<dbReference type="Pfam" id="PF01637">
    <property type="entry name" value="ATPase_2"/>
    <property type="match status" value="1"/>
</dbReference>
<feature type="domain" description="MCM C-terminal" evidence="2">
    <location>
        <begin position="286"/>
        <end position="350"/>
    </location>
</feature>
<name>W7L642_9CREN</name>
<evidence type="ECO:0000313" key="3">
    <source>
        <dbReference type="EMBL" id="EWG07109.1"/>
    </source>
</evidence>
<dbReference type="PATRIC" id="fig|1326980.6.peg.1246"/>
<evidence type="ECO:0000313" key="4">
    <source>
        <dbReference type="Proteomes" id="UP000054284"/>
    </source>
</evidence>
<accession>W7L642</accession>
<dbReference type="InterPro" id="IPR048907">
    <property type="entry name" value="WHD_MCM_arc"/>
</dbReference>
<dbReference type="InterPro" id="IPR036388">
    <property type="entry name" value="WH-like_DNA-bd_sf"/>
</dbReference>
<dbReference type="SUPFAM" id="SSF52540">
    <property type="entry name" value="P-loop containing nucleoside triphosphate hydrolases"/>
    <property type="match status" value="1"/>
</dbReference>
<feature type="domain" description="ATPase" evidence="1">
    <location>
        <begin position="14"/>
        <end position="247"/>
    </location>
</feature>
<dbReference type="PANTHER" id="PTHR34301:SF8">
    <property type="entry name" value="ATPASE DOMAIN-CONTAINING PROTEIN"/>
    <property type="match status" value="1"/>
</dbReference>
<dbReference type="Gene3D" id="3.40.50.300">
    <property type="entry name" value="P-loop containing nucleotide triphosphate hydrolases"/>
    <property type="match status" value="1"/>
</dbReference>
<reference evidence="3 4" key="1">
    <citation type="journal article" date="2014" name="Genome Announc.">
        <title>Draft Genome Sequence of the Sulfolobales Archaeon AZ1, Obtained through Metagenomic Analysis of a Mexican Hot Spring.</title>
        <authorList>
            <person name="Servin-Garciduenas L.E."/>
            <person name="Martinez-Romero E."/>
        </authorList>
    </citation>
    <scope>NUCLEOTIDE SEQUENCE [LARGE SCALE GENOMIC DNA]</scope>
    <source>
        <strain evidence="3">AZ1-illumnia</strain>
    </source>
</reference>
<dbReference type="GO" id="GO:0005524">
    <property type="term" value="F:ATP binding"/>
    <property type="evidence" value="ECO:0007669"/>
    <property type="project" value="InterPro"/>
</dbReference>
<evidence type="ECO:0000259" key="2">
    <source>
        <dbReference type="Pfam" id="PF21100"/>
    </source>
</evidence>
<proteinExistence type="predicted"/>